<dbReference type="AlphaFoldDB" id="A0A6V8NAZ8"/>
<organism evidence="3 4">
    <name type="scientific">Geomonas limicola</name>
    <dbReference type="NCBI Taxonomy" id="2740186"/>
    <lineage>
        <taxon>Bacteria</taxon>
        <taxon>Pseudomonadati</taxon>
        <taxon>Thermodesulfobacteriota</taxon>
        <taxon>Desulfuromonadia</taxon>
        <taxon>Geobacterales</taxon>
        <taxon>Geobacteraceae</taxon>
        <taxon>Geomonas</taxon>
    </lineage>
</organism>
<proteinExistence type="predicted"/>
<evidence type="ECO:0008006" key="5">
    <source>
        <dbReference type="Google" id="ProtNLM"/>
    </source>
</evidence>
<keyword evidence="2" id="KW-0732">Signal</keyword>
<protein>
    <recommendedName>
        <fullName evidence="5">Lipoprotein</fullName>
    </recommendedName>
</protein>
<feature type="compositionally biased region" description="Pro residues" evidence="1">
    <location>
        <begin position="43"/>
        <end position="72"/>
    </location>
</feature>
<evidence type="ECO:0000313" key="3">
    <source>
        <dbReference type="EMBL" id="GFO69671.1"/>
    </source>
</evidence>
<gene>
    <name evidence="3" type="ORF">GMLC_32500</name>
</gene>
<reference evidence="4" key="1">
    <citation type="submission" date="2020-06" db="EMBL/GenBank/DDBJ databases">
        <title>Draft genomic sequecing of Geomonas sp. Red745.</title>
        <authorList>
            <person name="Itoh H."/>
            <person name="Xu Z.X."/>
            <person name="Ushijima N."/>
            <person name="Masuda Y."/>
            <person name="Shiratori Y."/>
            <person name="Senoo K."/>
        </authorList>
    </citation>
    <scope>NUCLEOTIDE SEQUENCE [LARGE SCALE GENOMIC DNA]</scope>
    <source>
        <strain evidence="4">Red745</strain>
    </source>
</reference>
<feature type="region of interest" description="Disordered" evidence="1">
    <location>
        <begin position="40"/>
        <end position="77"/>
    </location>
</feature>
<feature type="signal peptide" evidence="2">
    <location>
        <begin position="1"/>
        <end position="23"/>
    </location>
</feature>
<evidence type="ECO:0000313" key="4">
    <source>
        <dbReference type="Proteomes" id="UP000587586"/>
    </source>
</evidence>
<comment type="caution">
    <text evidence="3">The sequence shown here is derived from an EMBL/GenBank/DDBJ whole genome shotgun (WGS) entry which is preliminary data.</text>
</comment>
<dbReference type="Proteomes" id="UP000587586">
    <property type="component" value="Unassembled WGS sequence"/>
</dbReference>
<sequence length="180" mass="19839">MKTTAALSLAVTAQLLVTLTAAGAPAPYFPYQTIDKYYNSPQNEPPAAPAPAAAPPPAPPQTKRPVPPPRPPVDAGKPAPIQAAPEFLFPAKLGFGVAVGVPYDLVYLDKTYYYWSNGIWHRSTSYRGPWIKTGYADLPAELRKKPLSQIRAERNAEFKSYWKDRDNYQGKLFHPGQEGK</sequence>
<accession>A0A6V8NAZ8</accession>
<name>A0A6V8NAZ8_9BACT</name>
<feature type="chain" id="PRO_5028099444" description="Lipoprotein" evidence="2">
    <location>
        <begin position="24"/>
        <end position="180"/>
    </location>
</feature>
<dbReference type="RefSeq" id="WP_183362244.1">
    <property type="nucleotide sequence ID" value="NZ_BLXZ01000006.1"/>
</dbReference>
<keyword evidence="4" id="KW-1185">Reference proteome</keyword>
<evidence type="ECO:0000256" key="2">
    <source>
        <dbReference type="SAM" id="SignalP"/>
    </source>
</evidence>
<evidence type="ECO:0000256" key="1">
    <source>
        <dbReference type="SAM" id="MobiDB-lite"/>
    </source>
</evidence>
<dbReference type="EMBL" id="BLXZ01000006">
    <property type="protein sequence ID" value="GFO69671.1"/>
    <property type="molecule type" value="Genomic_DNA"/>
</dbReference>